<dbReference type="Pfam" id="PF01264">
    <property type="entry name" value="Chorismate_synt"/>
    <property type="match status" value="1"/>
</dbReference>
<protein>
    <recommendedName>
        <fullName evidence="3">chorismate synthase</fullName>
        <ecNumber evidence="3">4.2.3.5</ecNumber>
    </recommendedName>
</protein>
<sequence length="199" mass="22348">MWREFQIVSDLGDFGVSRDFVLGFLFDCCWSTLGFGSRVFFARINTLICTPINPNPELFVALAQAVAGLCSPVFDKLEAELAKPVMSIPATNGFEVGSGFAGIFMTGSENNDEFYMDEHGNIRTKTNRSGGICKLAIKMTNTRIEIIRKKRNAMKNYLRNDIVDLLKNGLDINAYGRFADYFGENEAEEELVDWRGKVQ</sequence>
<evidence type="ECO:0000313" key="9">
    <source>
        <dbReference type="Proteomes" id="UP001604277"/>
    </source>
</evidence>
<comment type="similarity">
    <text evidence="2">Belongs to the chorismate synthase family.</text>
</comment>
<evidence type="ECO:0000313" key="8">
    <source>
        <dbReference type="EMBL" id="KAL2495408.1"/>
    </source>
</evidence>
<keyword evidence="5" id="KW-0057">Aromatic amino acid biosynthesis</keyword>
<evidence type="ECO:0000256" key="3">
    <source>
        <dbReference type="ARBA" id="ARBA00013036"/>
    </source>
</evidence>
<dbReference type="GO" id="GO:0008652">
    <property type="term" value="P:amino acid biosynthetic process"/>
    <property type="evidence" value="ECO:0007669"/>
    <property type="project" value="UniProtKB-KW"/>
</dbReference>
<dbReference type="Proteomes" id="UP001604277">
    <property type="component" value="Unassembled WGS sequence"/>
</dbReference>
<feature type="transmembrane region" description="Helical" evidence="7">
    <location>
        <begin position="20"/>
        <end position="41"/>
    </location>
</feature>
<dbReference type="InterPro" id="IPR042277">
    <property type="entry name" value="IST1-like"/>
</dbReference>
<dbReference type="Gene3D" id="3.60.150.10">
    <property type="entry name" value="Chorismate synthase AroC"/>
    <property type="match status" value="1"/>
</dbReference>
<evidence type="ECO:0000256" key="2">
    <source>
        <dbReference type="ARBA" id="ARBA00008014"/>
    </source>
</evidence>
<gene>
    <name evidence="8" type="ORF">Fot_39165</name>
</gene>
<keyword evidence="7" id="KW-0812">Transmembrane</keyword>
<proteinExistence type="inferred from homology"/>
<keyword evidence="6" id="KW-0456">Lyase</keyword>
<dbReference type="GO" id="GO:0009073">
    <property type="term" value="P:aromatic amino acid family biosynthetic process"/>
    <property type="evidence" value="ECO:0007669"/>
    <property type="project" value="UniProtKB-KW"/>
</dbReference>
<keyword evidence="4" id="KW-0028">Amino-acid biosynthesis</keyword>
<dbReference type="InterPro" id="IPR035904">
    <property type="entry name" value="Chorismate_synth_AroC_sf"/>
</dbReference>
<evidence type="ECO:0000256" key="4">
    <source>
        <dbReference type="ARBA" id="ARBA00022605"/>
    </source>
</evidence>
<accession>A0ABD1S3T7</accession>
<evidence type="ECO:0000256" key="5">
    <source>
        <dbReference type="ARBA" id="ARBA00023141"/>
    </source>
</evidence>
<comment type="caution">
    <text evidence="8">The sequence shown here is derived from an EMBL/GenBank/DDBJ whole genome shotgun (WGS) entry which is preliminary data.</text>
</comment>
<evidence type="ECO:0000256" key="6">
    <source>
        <dbReference type="ARBA" id="ARBA00023239"/>
    </source>
</evidence>
<keyword evidence="7" id="KW-0472">Membrane</keyword>
<dbReference type="EMBL" id="JBFOLJ010000011">
    <property type="protein sequence ID" value="KAL2495408.1"/>
    <property type="molecule type" value="Genomic_DNA"/>
</dbReference>
<dbReference type="InterPro" id="IPR000453">
    <property type="entry name" value="Chorismate_synth"/>
</dbReference>
<evidence type="ECO:0000256" key="1">
    <source>
        <dbReference type="ARBA" id="ARBA00005044"/>
    </source>
</evidence>
<dbReference type="PANTHER" id="PTHR21085:SF0">
    <property type="entry name" value="CHORISMATE SYNTHASE"/>
    <property type="match status" value="1"/>
</dbReference>
<dbReference type="AlphaFoldDB" id="A0ABD1S3T7"/>
<evidence type="ECO:0000256" key="7">
    <source>
        <dbReference type="SAM" id="Phobius"/>
    </source>
</evidence>
<keyword evidence="9" id="KW-1185">Reference proteome</keyword>
<dbReference type="PANTHER" id="PTHR21085">
    <property type="entry name" value="CHORISMATE SYNTHASE"/>
    <property type="match status" value="1"/>
</dbReference>
<name>A0ABD1S3T7_9LAMI</name>
<dbReference type="SUPFAM" id="SSF103263">
    <property type="entry name" value="Chorismate synthase, AroC"/>
    <property type="match status" value="1"/>
</dbReference>
<reference evidence="9" key="1">
    <citation type="submission" date="2024-07" db="EMBL/GenBank/DDBJ databases">
        <title>Two chromosome-level genome assemblies of Korean endemic species Abeliophyllum distichum and Forsythia ovata (Oleaceae).</title>
        <authorList>
            <person name="Jang H."/>
        </authorList>
    </citation>
    <scope>NUCLEOTIDE SEQUENCE [LARGE SCALE GENOMIC DNA]</scope>
</reference>
<dbReference type="Gene3D" id="1.20.1260.60">
    <property type="entry name" value="Vacuolar protein sorting-associated protein Ist1"/>
    <property type="match status" value="1"/>
</dbReference>
<dbReference type="EC" id="4.2.3.5" evidence="3"/>
<organism evidence="8 9">
    <name type="scientific">Forsythia ovata</name>
    <dbReference type="NCBI Taxonomy" id="205694"/>
    <lineage>
        <taxon>Eukaryota</taxon>
        <taxon>Viridiplantae</taxon>
        <taxon>Streptophyta</taxon>
        <taxon>Embryophyta</taxon>
        <taxon>Tracheophyta</taxon>
        <taxon>Spermatophyta</taxon>
        <taxon>Magnoliopsida</taxon>
        <taxon>eudicotyledons</taxon>
        <taxon>Gunneridae</taxon>
        <taxon>Pentapetalae</taxon>
        <taxon>asterids</taxon>
        <taxon>lamiids</taxon>
        <taxon>Lamiales</taxon>
        <taxon>Oleaceae</taxon>
        <taxon>Forsythieae</taxon>
        <taxon>Forsythia</taxon>
    </lineage>
</organism>
<dbReference type="GO" id="GO:0004107">
    <property type="term" value="F:chorismate synthase activity"/>
    <property type="evidence" value="ECO:0007669"/>
    <property type="project" value="UniProtKB-EC"/>
</dbReference>
<keyword evidence="7" id="KW-1133">Transmembrane helix</keyword>
<comment type="pathway">
    <text evidence="1">Metabolic intermediate biosynthesis; chorismate biosynthesis; chorismate from D-erythrose 4-phosphate and phosphoenolpyruvate: step 7/7.</text>
</comment>